<keyword evidence="5" id="KW-1185">Reference proteome</keyword>
<dbReference type="Proteomes" id="UP000008810">
    <property type="component" value="Chromosome 3"/>
</dbReference>
<dbReference type="EMBL" id="CM000882">
    <property type="protein sequence ID" value="PNT66987.1"/>
    <property type="molecule type" value="Genomic_DNA"/>
</dbReference>
<accession>A0A2K2CY79</accession>
<evidence type="ECO:0000313" key="5">
    <source>
        <dbReference type="Proteomes" id="UP000008810"/>
    </source>
</evidence>
<organism evidence="3">
    <name type="scientific">Brachypodium distachyon</name>
    <name type="common">Purple false brome</name>
    <name type="synonym">Trachynia distachya</name>
    <dbReference type="NCBI Taxonomy" id="15368"/>
    <lineage>
        <taxon>Eukaryota</taxon>
        <taxon>Viridiplantae</taxon>
        <taxon>Streptophyta</taxon>
        <taxon>Embryophyta</taxon>
        <taxon>Tracheophyta</taxon>
        <taxon>Spermatophyta</taxon>
        <taxon>Magnoliopsida</taxon>
        <taxon>Liliopsida</taxon>
        <taxon>Poales</taxon>
        <taxon>Poaceae</taxon>
        <taxon>BOP clade</taxon>
        <taxon>Pooideae</taxon>
        <taxon>Stipodae</taxon>
        <taxon>Brachypodieae</taxon>
        <taxon>Brachypodium</taxon>
    </lineage>
</organism>
<reference evidence="3 4" key="1">
    <citation type="journal article" date="2010" name="Nature">
        <title>Genome sequencing and analysis of the model grass Brachypodium distachyon.</title>
        <authorList>
            <consortium name="International Brachypodium Initiative"/>
        </authorList>
    </citation>
    <scope>NUCLEOTIDE SEQUENCE [LARGE SCALE GENOMIC DNA]</scope>
    <source>
        <strain evidence="3 4">Bd21</strain>
    </source>
</reference>
<name>A0A2K2CY79_BRADI</name>
<feature type="signal peptide" evidence="2">
    <location>
        <begin position="1"/>
        <end position="21"/>
    </location>
</feature>
<keyword evidence="2" id="KW-0732">Signal</keyword>
<reference evidence="3" key="2">
    <citation type="submission" date="2017-06" db="EMBL/GenBank/DDBJ databases">
        <title>WGS assembly of Brachypodium distachyon.</title>
        <authorList>
            <consortium name="The International Brachypodium Initiative"/>
            <person name="Lucas S."/>
            <person name="Harmon-Smith M."/>
            <person name="Lail K."/>
            <person name="Tice H."/>
            <person name="Grimwood J."/>
            <person name="Bruce D."/>
            <person name="Barry K."/>
            <person name="Shu S."/>
            <person name="Lindquist E."/>
            <person name="Wang M."/>
            <person name="Pitluck S."/>
            <person name="Vogel J.P."/>
            <person name="Garvin D.F."/>
            <person name="Mockler T.C."/>
            <person name="Schmutz J."/>
            <person name="Rokhsar D."/>
            <person name="Bevan M.W."/>
        </authorList>
    </citation>
    <scope>NUCLEOTIDE SEQUENCE</scope>
    <source>
        <strain evidence="3">Bd21</strain>
    </source>
</reference>
<gene>
    <name evidence="3" type="ORF">BRADI_3g19233v3</name>
</gene>
<feature type="compositionally biased region" description="Basic residues" evidence="1">
    <location>
        <begin position="147"/>
        <end position="156"/>
    </location>
</feature>
<proteinExistence type="predicted"/>
<feature type="chain" id="PRO_5036319187" evidence="2">
    <location>
        <begin position="22"/>
        <end position="156"/>
    </location>
</feature>
<feature type="compositionally biased region" description="Basic residues" evidence="1">
    <location>
        <begin position="78"/>
        <end position="88"/>
    </location>
</feature>
<dbReference type="InParanoid" id="A0A2K2CY79"/>
<dbReference type="AlphaFoldDB" id="A0A2K2CY79"/>
<dbReference type="Gramene" id="PNT66987">
    <property type="protein sequence ID" value="PNT66987"/>
    <property type="gene ID" value="BRADI_3g19233v3"/>
</dbReference>
<evidence type="ECO:0000313" key="3">
    <source>
        <dbReference type="EMBL" id="PNT66987.1"/>
    </source>
</evidence>
<sequence>SSSHAPLAPLHLLMLPHLNLFSRICSIADTPGHKSRRKKHQNEQTNHRAIASSTFPICPRGVKADPEGSARPPSTRGARARRPWRPRPTKLTPPPSSSTRRLVPRPATPPPPLLGRRRCRCPAAVARTRPAVRRPPPSSTLRPGRQPQRRSMRRSQ</sequence>
<feature type="region of interest" description="Disordered" evidence="1">
    <location>
        <begin position="31"/>
        <end position="156"/>
    </location>
</feature>
<dbReference type="EnsemblPlants" id="PNT66987">
    <property type="protein sequence ID" value="PNT66987"/>
    <property type="gene ID" value="BRADI_3g19233v3"/>
</dbReference>
<protein>
    <submittedName>
        <fullName evidence="3 4">Uncharacterized protein</fullName>
    </submittedName>
</protein>
<evidence type="ECO:0000313" key="4">
    <source>
        <dbReference type="EnsemblPlants" id="PNT66987"/>
    </source>
</evidence>
<feature type="non-terminal residue" evidence="3">
    <location>
        <position position="1"/>
    </location>
</feature>
<evidence type="ECO:0000256" key="2">
    <source>
        <dbReference type="SAM" id="SignalP"/>
    </source>
</evidence>
<evidence type="ECO:0000256" key="1">
    <source>
        <dbReference type="SAM" id="MobiDB-lite"/>
    </source>
</evidence>
<reference evidence="4" key="3">
    <citation type="submission" date="2018-08" db="UniProtKB">
        <authorList>
            <consortium name="EnsemblPlants"/>
        </authorList>
    </citation>
    <scope>IDENTIFICATION</scope>
    <source>
        <strain evidence="4">cv. Bd21</strain>
    </source>
</reference>